<accession>A0A7G5C390</accession>
<proteinExistence type="inferred from homology"/>
<reference evidence="5 6" key="1">
    <citation type="submission" date="2019-07" db="EMBL/GenBank/DDBJ databases">
        <authorList>
            <person name="Kim J.K."/>
            <person name="Cheong H.-M."/>
            <person name="Choi Y."/>
            <person name="Hwang K.J."/>
            <person name="Lee S."/>
            <person name="Choi C."/>
        </authorList>
    </citation>
    <scope>NUCLEOTIDE SEQUENCE [LARGE SCALE GENOMIC DNA]</scope>
    <source>
        <strain evidence="5 6">KS 22</strain>
    </source>
</reference>
<dbReference type="GO" id="GO:0008840">
    <property type="term" value="F:4-hydroxy-tetrahydrodipicolinate synthase activity"/>
    <property type="evidence" value="ECO:0007669"/>
    <property type="project" value="TreeGrafter"/>
</dbReference>
<dbReference type="PANTHER" id="PTHR12128:SF72">
    <property type="entry name" value="DIHYDRODIPICOLINATE SYNTHASE"/>
    <property type="match status" value="1"/>
</dbReference>
<keyword evidence="1 2" id="KW-0456">Lyase</keyword>
<gene>
    <name evidence="5" type="ORF">FPL14_22735</name>
</gene>
<evidence type="ECO:0000313" key="5">
    <source>
        <dbReference type="EMBL" id="QMV43674.1"/>
    </source>
</evidence>
<protein>
    <submittedName>
        <fullName evidence="5">Dihydrodipicolinate synthase family protein</fullName>
    </submittedName>
</protein>
<keyword evidence="6" id="KW-1185">Reference proteome</keyword>
<comment type="similarity">
    <text evidence="2">Belongs to the DapA family.</text>
</comment>
<feature type="binding site" evidence="4">
    <location>
        <position position="202"/>
    </location>
    <ligand>
        <name>pyruvate</name>
        <dbReference type="ChEBI" id="CHEBI:15361"/>
    </ligand>
</feature>
<dbReference type="SUPFAM" id="SSF51569">
    <property type="entry name" value="Aldolase"/>
    <property type="match status" value="1"/>
</dbReference>
<name>A0A7G5C390_9BACL</name>
<dbReference type="RefSeq" id="WP_182299911.1">
    <property type="nucleotide sequence ID" value="NZ_CP041969.1"/>
</dbReference>
<evidence type="ECO:0000256" key="2">
    <source>
        <dbReference type="PIRNR" id="PIRNR001365"/>
    </source>
</evidence>
<dbReference type="KEGG" id="cchl:FPL14_22735"/>
<dbReference type="CDD" id="cd00408">
    <property type="entry name" value="DHDPS-like"/>
    <property type="match status" value="1"/>
</dbReference>
<dbReference type="PANTHER" id="PTHR12128">
    <property type="entry name" value="DIHYDRODIPICOLINATE SYNTHASE"/>
    <property type="match status" value="1"/>
</dbReference>
<sequence length="291" mass="31666">MSRFPGVYVAIITPFHDNQELNVQGLKEHVDWLIQEGVDGIVPTGSVGEYASLSAAERALVVESVIDVANGRVPVVVGSAAPSTQLAAEWVAHAKEAGASGVMALPPINYKPTESEVIAHYERLSEVGLPIIAYNNPHDYPTDLKPALLRKLSAIENVVAVKEFSGDIRRVHDIRRETDLEILIGVDDLSMEGGLFGATGWIAGLTNVIPGDSVRMFKLAQQGKLSEANALYQRMLPLFHWDASPRLVQAIKYSLELAGRPVGAAKPPRLELTPEEKRAIRDAYEYATLAK</sequence>
<dbReference type="EMBL" id="CP041969">
    <property type="protein sequence ID" value="QMV43674.1"/>
    <property type="molecule type" value="Genomic_DNA"/>
</dbReference>
<evidence type="ECO:0000256" key="4">
    <source>
        <dbReference type="PIRSR" id="PIRSR001365-2"/>
    </source>
</evidence>
<evidence type="ECO:0000313" key="6">
    <source>
        <dbReference type="Proteomes" id="UP000515679"/>
    </source>
</evidence>
<evidence type="ECO:0000256" key="3">
    <source>
        <dbReference type="PIRSR" id="PIRSR001365-1"/>
    </source>
</evidence>
<dbReference type="PIRSF" id="PIRSF001365">
    <property type="entry name" value="DHDPS"/>
    <property type="match status" value="1"/>
</dbReference>
<organism evidence="5 6">
    <name type="scientific">Cohnella cholangitidis</name>
    <dbReference type="NCBI Taxonomy" id="2598458"/>
    <lineage>
        <taxon>Bacteria</taxon>
        <taxon>Bacillati</taxon>
        <taxon>Bacillota</taxon>
        <taxon>Bacilli</taxon>
        <taxon>Bacillales</taxon>
        <taxon>Paenibacillaceae</taxon>
        <taxon>Cohnella</taxon>
    </lineage>
</organism>
<dbReference type="Gene3D" id="3.20.20.70">
    <property type="entry name" value="Aldolase class I"/>
    <property type="match status" value="1"/>
</dbReference>
<dbReference type="InterPro" id="IPR002220">
    <property type="entry name" value="DapA-like"/>
</dbReference>
<dbReference type="Pfam" id="PF00701">
    <property type="entry name" value="DHDPS"/>
    <property type="match status" value="1"/>
</dbReference>
<dbReference type="PRINTS" id="PR00146">
    <property type="entry name" value="DHPICSNTHASE"/>
</dbReference>
<dbReference type="Proteomes" id="UP000515679">
    <property type="component" value="Chromosome"/>
</dbReference>
<feature type="active site" description="Proton donor/acceptor" evidence="3">
    <location>
        <position position="134"/>
    </location>
</feature>
<feature type="active site" description="Schiff-base intermediate with substrate" evidence="3">
    <location>
        <position position="162"/>
    </location>
</feature>
<dbReference type="AlphaFoldDB" id="A0A7G5C390"/>
<dbReference type="SMART" id="SM01130">
    <property type="entry name" value="DHDPS"/>
    <property type="match status" value="1"/>
</dbReference>
<evidence type="ECO:0000256" key="1">
    <source>
        <dbReference type="ARBA" id="ARBA00023239"/>
    </source>
</evidence>
<dbReference type="InterPro" id="IPR013785">
    <property type="entry name" value="Aldolase_TIM"/>
</dbReference>